<dbReference type="InterPro" id="IPR046744">
    <property type="entry name" value="DUF6794"/>
</dbReference>
<dbReference type="Pfam" id="PF20594">
    <property type="entry name" value="DUF6794"/>
    <property type="match status" value="1"/>
</dbReference>
<proteinExistence type="predicted"/>
<dbReference type="PROSITE" id="PS51257">
    <property type="entry name" value="PROKAR_LIPOPROTEIN"/>
    <property type="match status" value="1"/>
</dbReference>
<evidence type="ECO:0000313" key="2">
    <source>
        <dbReference type="EMBL" id="GGY74980.1"/>
    </source>
</evidence>
<evidence type="ECO:0000313" key="3">
    <source>
        <dbReference type="Proteomes" id="UP000619761"/>
    </source>
</evidence>
<comment type="caution">
    <text evidence="2">The sequence shown here is derived from an EMBL/GenBank/DDBJ whole genome shotgun (WGS) entry which is preliminary data.</text>
</comment>
<accession>A0ABQ3B1F8</accession>
<sequence length="132" mass="14556">MVKNIIALATLTLAISGCATYQKVQNQVTKSVQETEAVDSGESLPSTCQEAIELIASTLDEESLKTLKETKKEDLAMFHFSWGMGIRNGYGLWSKKSPIRLSCAKRIGKKDIHPDNASGIIMEEVWRIVNGI</sequence>
<dbReference type="EMBL" id="BMYZ01000001">
    <property type="protein sequence ID" value="GGY74980.1"/>
    <property type="molecule type" value="Genomic_DNA"/>
</dbReference>
<keyword evidence="3" id="KW-1185">Reference proteome</keyword>
<gene>
    <name evidence="2" type="ORF">GCM10011613_20570</name>
</gene>
<name>A0ABQ3B1F8_9GAMM</name>
<evidence type="ECO:0000259" key="1">
    <source>
        <dbReference type="Pfam" id="PF20594"/>
    </source>
</evidence>
<feature type="domain" description="DUF6794" evidence="1">
    <location>
        <begin position="45"/>
        <end position="127"/>
    </location>
</feature>
<dbReference type="RefSeq" id="WP_189418070.1">
    <property type="nucleotide sequence ID" value="NZ_BMYZ01000001.1"/>
</dbReference>
<dbReference type="Proteomes" id="UP000619761">
    <property type="component" value="Unassembled WGS sequence"/>
</dbReference>
<protein>
    <recommendedName>
        <fullName evidence="1">DUF6794 domain-containing protein</fullName>
    </recommendedName>
</protein>
<reference evidence="3" key="1">
    <citation type="journal article" date="2019" name="Int. J. Syst. Evol. Microbiol.">
        <title>The Global Catalogue of Microorganisms (GCM) 10K type strain sequencing project: providing services to taxonomists for standard genome sequencing and annotation.</title>
        <authorList>
            <consortium name="The Broad Institute Genomics Platform"/>
            <consortium name="The Broad Institute Genome Sequencing Center for Infectious Disease"/>
            <person name="Wu L."/>
            <person name="Ma J."/>
        </authorList>
    </citation>
    <scope>NUCLEOTIDE SEQUENCE [LARGE SCALE GENOMIC DNA]</scope>
    <source>
        <strain evidence="3">KCTC 32239</strain>
    </source>
</reference>
<organism evidence="2 3">
    <name type="scientific">Cellvibrio zantedeschiae</name>
    <dbReference type="NCBI Taxonomy" id="1237077"/>
    <lineage>
        <taxon>Bacteria</taxon>
        <taxon>Pseudomonadati</taxon>
        <taxon>Pseudomonadota</taxon>
        <taxon>Gammaproteobacteria</taxon>
        <taxon>Cellvibrionales</taxon>
        <taxon>Cellvibrionaceae</taxon>
        <taxon>Cellvibrio</taxon>
    </lineage>
</organism>